<reference evidence="5 6" key="1">
    <citation type="submission" date="2016-10" db="EMBL/GenBank/DDBJ databases">
        <authorList>
            <person name="Varghese N."/>
            <person name="Submissions S."/>
        </authorList>
    </citation>
    <scope>NUCLEOTIDE SEQUENCE [LARGE SCALE GENOMIC DNA]</scope>
    <source>
        <strain evidence="5 6">ATCC 49954</strain>
    </source>
</reference>
<dbReference type="PANTHER" id="PTHR44846:SF5">
    <property type="entry name" value="HTH-TYPE TRANSCRIPTIONAL REGULATOR GMUR"/>
    <property type="match status" value="1"/>
</dbReference>
<evidence type="ECO:0000259" key="4">
    <source>
        <dbReference type="PROSITE" id="PS50949"/>
    </source>
</evidence>
<dbReference type="SMART" id="SM00866">
    <property type="entry name" value="UTRA"/>
    <property type="match status" value="1"/>
</dbReference>
<sequence length="233" mass="27355">MDIANTKYELIANDLRRKIQEKSYEPNEQLPFEKDLCKAYNASRITIRKAMDILVNEGYIYKRRGSGSYVKDIEPKEFTHSTLLENFNGREITTEVIDFTVIKSPDDIAQKLKLSSSEFVYDIYRLRKKNDQPIAIERSFMPIQLIQGMRLDVLADSVYTFMEEELSLTPKSIHRSIRASTPSKLEEKWLQVDWNYPLLEIEQTVFLDNGRPCEYSLTKIKTDEYEFKTVNII</sequence>
<dbReference type="SMART" id="SM00345">
    <property type="entry name" value="HTH_GNTR"/>
    <property type="match status" value="1"/>
</dbReference>
<dbReference type="Pfam" id="PF00392">
    <property type="entry name" value="GntR"/>
    <property type="match status" value="1"/>
</dbReference>
<accession>A0AAX2DMP1</accession>
<protein>
    <submittedName>
        <fullName evidence="5">GntR family transcriptional regulator</fullName>
    </submittedName>
</protein>
<dbReference type="Proteomes" id="UP000183610">
    <property type="component" value="Unassembled WGS sequence"/>
</dbReference>
<dbReference type="InterPro" id="IPR036390">
    <property type="entry name" value="WH_DNA-bd_sf"/>
</dbReference>
<dbReference type="Gene3D" id="3.40.1410.10">
    <property type="entry name" value="Chorismate lyase-like"/>
    <property type="match status" value="1"/>
</dbReference>
<dbReference type="EMBL" id="FNMX01000003">
    <property type="protein sequence ID" value="SDW39496.1"/>
    <property type="molecule type" value="Genomic_DNA"/>
</dbReference>
<evidence type="ECO:0000313" key="5">
    <source>
        <dbReference type="EMBL" id="SDW39496.1"/>
    </source>
</evidence>
<gene>
    <name evidence="5" type="ORF">SAMN05421782_10371</name>
</gene>
<dbReference type="Pfam" id="PF07702">
    <property type="entry name" value="UTRA"/>
    <property type="match status" value="1"/>
</dbReference>
<dbReference type="SUPFAM" id="SSF46785">
    <property type="entry name" value="Winged helix' DNA-binding domain"/>
    <property type="match status" value="1"/>
</dbReference>
<feature type="domain" description="HTH gntR-type" evidence="4">
    <location>
        <begin position="5"/>
        <end position="73"/>
    </location>
</feature>
<evidence type="ECO:0000256" key="1">
    <source>
        <dbReference type="ARBA" id="ARBA00023015"/>
    </source>
</evidence>
<dbReference type="SUPFAM" id="SSF64288">
    <property type="entry name" value="Chorismate lyase-like"/>
    <property type="match status" value="1"/>
</dbReference>
<dbReference type="InterPro" id="IPR028978">
    <property type="entry name" value="Chorismate_lyase_/UTRA_dom_sf"/>
</dbReference>
<name>A0AAX2DMP1_LISIV</name>
<keyword evidence="3" id="KW-0804">Transcription</keyword>
<dbReference type="CDD" id="cd07377">
    <property type="entry name" value="WHTH_GntR"/>
    <property type="match status" value="1"/>
</dbReference>
<keyword evidence="2" id="KW-0238">DNA-binding</keyword>
<organism evidence="5 6">
    <name type="scientific">Listeria ivanovii</name>
    <dbReference type="NCBI Taxonomy" id="1638"/>
    <lineage>
        <taxon>Bacteria</taxon>
        <taxon>Bacillati</taxon>
        <taxon>Bacillota</taxon>
        <taxon>Bacilli</taxon>
        <taxon>Bacillales</taxon>
        <taxon>Listeriaceae</taxon>
        <taxon>Listeria</taxon>
    </lineage>
</organism>
<dbReference type="Gene3D" id="1.10.10.10">
    <property type="entry name" value="Winged helix-like DNA-binding domain superfamily/Winged helix DNA-binding domain"/>
    <property type="match status" value="1"/>
</dbReference>
<proteinExistence type="predicted"/>
<dbReference type="GO" id="GO:0003677">
    <property type="term" value="F:DNA binding"/>
    <property type="evidence" value="ECO:0007669"/>
    <property type="project" value="UniProtKB-KW"/>
</dbReference>
<dbReference type="InterPro" id="IPR000524">
    <property type="entry name" value="Tscrpt_reg_HTH_GntR"/>
</dbReference>
<dbReference type="PROSITE" id="PS50949">
    <property type="entry name" value="HTH_GNTR"/>
    <property type="match status" value="1"/>
</dbReference>
<dbReference type="InterPro" id="IPR036388">
    <property type="entry name" value="WH-like_DNA-bd_sf"/>
</dbReference>
<dbReference type="GO" id="GO:0045892">
    <property type="term" value="P:negative regulation of DNA-templated transcription"/>
    <property type="evidence" value="ECO:0007669"/>
    <property type="project" value="TreeGrafter"/>
</dbReference>
<dbReference type="RefSeq" id="WP_038408671.1">
    <property type="nucleotide sequence ID" value="NZ_FNMX01000003.1"/>
</dbReference>
<dbReference type="GO" id="GO:0003700">
    <property type="term" value="F:DNA-binding transcription factor activity"/>
    <property type="evidence" value="ECO:0007669"/>
    <property type="project" value="InterPro"/>
</dbReference>
<dbReference type="PANTHER" id="PTHR44846">
    <property type="entry name" value="MANNOSYL-D-GLYCERATE TRANSPORT/METABOLISM SYSTEM REPRESSOR MNGR-RELATED"/>
    <property type="match status" value="1"/>
</dbReference>
<keyword evidence="1" id="KW-0805">Transcription regulation</keyword>
<comment type="caution">
    <text evidence="5">The sequence shown here is derived from an EMBL/GenBank/DDBJ whole genome shotgun (WGS) entry which is preliminary data.</text>
</comment>
<evidence type="ECO:0000313" key="6">
    <source>
        <dbReference type="Proteomes" id="UP000183610"/>
    </source>
</evidence>
<dbReference type="InterPro" id="IPR011663">
    <property type="entry name" value="UTRA"/>
</dbReference>
<dbReference type="PRINTS" id="PR00035">
    <property type="entry name" value="HTHGNTR"/>
</dbReference>
<evidence type="ECO:0000256" key="3">
    <source>
        <dbReference type="ARBA" id="ARBA00023163"/>
    </source>
</evidence>
<dbReference type="AlphaFoldDB" id="A0AAX2DMP1"/>
<evidence type="ECO:0000256" key="2">
    <source>
        <dbReference type="ARBA" id="ARBA00023125"/>
    </source>
</evidence>
<dbReference type="InterPro" id="IPR050679">
    <property type="entry name" value="Bact_HTH_transcr_reg"/>
</dbReference>